<dbReference type="PANTHER" id="PTHR34978:SF3">
    <property type="entry name" value="SLR0241 PROTEIN"/>
    <property type="match status" value="1"/>
</dbReference>
<feature type="domain" description="Peptidase M56" evidence="3">
    <location>
        <begin position="36"/>
        <end position="261"/>
    </location>
</feature>
<dbReference type="PANTHER" id="PTHR34978">
    <property type="entry name" value="POSSIBLE SENSOR-TRANSDUCER PROTEIN BLAR"/>
    <property type="match status" value="1"/>
</dbReference>
<evidence type="ECO:0000313" key="4">
    <source>
        <dbReference type="EMBL" id="QHT70353.1"/>
    </source>
</evidence>
<dbReference type="Proteomes" id="UP000480178">
    <property type="component" value="Chromosome"/>
</dbReference>
<evidence type="ECO:0000256" key="2">
    <source>
        <dbReference type="SAM" id="Phobius"/>
    </source>
</evidence>
<feature type="transmembrane region" description="Helical" evidence="2">
    <location>
        <begin position="273"/>
        <end position="289"/>
    </location>
</feature>
<feature type="transmembrane region" description="Helical" evidence="2">
    <location>
        <begin position="6"/>
        <end position="25"/>
    </location>
</feature>
<organism evidence="4 5">
    <name type="scientific">Rhodocytophaga rosea</name>
    <dbReference type="NCBI Taxonomy" id="2704465"/>
    <lineage>
        <taxon>Bacteria</taxon>
        <taxon>Pseudomonadati</taxon>
        <taxon>Bacteroidota</taxon>
        <taxon>Cytophagia</taxon>
        <taxon>Cytophagales</taxon>
        <taxon>Rhodocytophagaceae</taxon>
        <taxon>Rhodocytophaga</taxon>
    </lineage>
</organism>
<keyword evidence="2" id="KW-0812">Transmembrane</keyword>
<evidence type="ECO:0000259" key="3">
    <source>
        <dbReference type="Pfam" id="PF05569"/>
    </source>
</evidence>
<dbReference type="Pfam" id="PF05569">
    <property type="entry name" value="Peptidase_M56"/>
    <property type="match status" value="1"/>
</dbReference>
<keyword evidence="2" id="KW-0472">Membrane</keyword>
<keyword evidence="5" id="KW-1185">Reference proteome</keyword>
<dbReference type="RefSeq" id="WP_162446332.1">
    <property type="nucleotide sequence ID" value="NZ_CP048222.1"/>
</dbReference>
<feature type="region of interest" description="Disordered" evidence="1">
    <location>
        <begin position="401"/>
        <end position="423"/>
    </location>
</feature>
<dbReference type="KEGG" id="rhoz:GXP67_28710"/>
<protein>
    <submittedName>
        <fullName evidence="4">M56 family metallopeptidase</fullName>
    </submittedName>
</protein>
<name>A0A6C0GRX1_9BACT</name>
<keyword evidence="2" id="KW-1133">Transmembrane helix</keyword>
<feature type="transmembrane region" description="Helical" evidence="2">
    <location>
        <begin position="37"/>
        <end position="57"/>
    </location>
</feature>
<feature type="transmembrane region" description="Helical" evidence="2">
    <location>
        <begin position="98"/>
        <end position="122"/>
    </location>
</feature>
<dbReference type="InterPro" id="IPR008756">
    <property type="entry name" value="Peptidase_M56"/>
</dbReference>
<reference evidence="4 5" key="1">
    <citation type="submission" date="2020-01" db="EMBL/GenBank/DDBJ databases">
        <authorList>
            <person name="Kim M.K."/>
        </authorList>
    </citation>
    <scope>NUCLEOTIDE SEQUENCE [LARGE SCALE GENOMIC DNA]</scope>
    <source>
        <strain evidence="4 5">172606-1</strain>
    </source>
</reference>
<dbReference type="EMBL" id="CP048222">
    <property type="protein sequence ID" value="QHT70353.1"/>
    <property type="molecule type" value="Genomic_DNA"/>
</dbReference>
<accession>A0A6C0GRX1</accession>
<dbReference type="AlphaFoldDB" id="A0A6C0GRX1"/>
<dbReference type="CDD" id="cd07341">
    <property type="entry name" value="M56_BlaR1_MecR1_like"/>
    <property type="match status" value="1"/>
</dbReference>
<sequence>MTDIFFYSIKVALCLGIVYLFYIVALRRLTFYTANRWFLGTGSVLALFIPLASYIPFLQIREVNNVPSINALLGWNKVQVLLLDPSQSNSFWQDGVNLISIIFLVGTAILGSKLLMQLVAFYRIRHSASLLKDGAVKIYQVNKPIAPFSFGNHIFLNQQLLEPYEIRQVIDHEQVHVRQKHTLDVLWMECLLVFNWYNPFAWLLKQAVRENLEFIVDREVLLQDYSDKKGYQYLLLKIIGLSNVSIANPFNISSLKTRIHMMNRKPSNAGARGIYFLVLPMLILLTFTFCNRNQEDASPVKTAKGLRETQLNQNLIEKNMQINKINVQPDSLFTVELGSGKKEKYNLSDKKDDDLFEVRYDQLPPPPPPIVIKPLGNNVFEVDYNTGKKETYNLNNKSEAEIFRKKVPPPQTPVPASKDIDGE</sequence>
<evidence type="ECO:0000313" key="5">
    <source>
        <dbReference type="Proteomes" id="UP000480178"/>
    </source>
</evidence>
<evidence type="ECO:0000256" key="1">
    <source>
        <dbReference type="SAM" id="MobiDB-lite"/>
    </source>
</evidence>
<proteinExistence type="predicted"/>
<gene>
    <name evidence="4" type="ORF">GXP67_28710</name>
</gene>
<dbReference type="InterPro" id="IPR052173">
    <property type="entry name" value="Beta-lactam_resp_regulator"/>
</dbReference>